<dbReference type="OrthoDB" id="2553521at2"/>
<protein>
    <submittedName>
        <fullName evidence="1">Uncharacterized protein</fullName>
    </submittedName>
</protein>
<accession>A0A3Q8X301</accession>
<reference evidence="2" key="1">
    <citation type="submission" date="2018-12" db="EMBL/GenBank/DDBJ databases">
        <title>Genome sequence of Peanibacillus sp.</title>
        <authorList>
            <person name="Subramani G."/>
            <person name="Srinivasan S."/>
            <person name="Kim M.K."/>
        </authorList>
    </citation>
    <scope>NUCLEOTIDE SEQUENCE [LARGE SCALE GENOMIC DNA]</scope>
    <source>
        <strain evidence="2">18JY67-1</strain>
    </source>
</reference>
<sequence length="373" mass="41027">MNKNLRLTAIYLLALTLIGTIGGSAAHEAYGASLFKPAQDGIINYSPLTAYIPRNGGDSALQLGMTKREVDLLLGKPQVIKTLSSDYYRYGDDITIGYAGERAAMIDPGMEGSLRGKVKPGQSWEEAAMLLGEPSLVDGSDRIYIYQANSYRFKQLRTAEEIAGATRRSGVYEVIVSLNAFDEISSTVLFKASYKRDAARKMQLANSTDGLPLTPKPFVTDELALTDELGRTVRLGMEMKDVDKLLGSYESYTMSLLIHEYDSMSVYYRGTKAVGIKLREDPAHLFRTPRGITIQSSAKVLERLYGKPTAVDQSFWTYYFAENTSGLALLKELPARSANVSYDYGISVILSDGPSPIVTYLLIGDALFLSQMS</sequence>
<dbReference type="EMBL" id="CP034437">
    <property type="protein sequence ID" value="AZN39282.1"/>
    <property type="molecule type" value="Genomic_DNA"/>
</dbReference>
<dbReference type="Proteomes" id="UP000272528">
    <property type="component" value="Chromosome"/>
</dbReference>
<evidence type="ECO:0000313" key="2">
    <source>
        <dbReference type="Proteomes" id="UP000272528"/>
    </source>
</evidence>
<dbReference type="AlphaFoldDB" id="A0A3Q8X301"/>
<name>A0A3Q8X301_9BACL</name>
<gene>
    <name evidence="1" type="ORF">EJC50_06095</name>
</gene>
<dbReference type="KEGG" id="palb:EJC50_06095"/>
<organism evidence="1 2">
    <name type="scientific">Paenibacillus albus</name>
    <dbReference type="NCBI Taxonomy" id="2495582"/>
    <lineage>
        <taxon>Bacteria</taxon>
        <taxon>Bacillati</taxon>
        <taxon>Bacillota</taxon>
        <taxon>Bacilli</taxon>
        <taxon>Bacillales</taxon>
        <taxon>Paenibacillaceae</taxon>
        <taxon>Paenibacillus</taxon>
    </lineage>
</organism>
<dbReference type="RefSeq" id="WP_126013702.1">
    <property type="nucleotide sequence ID" value="NZ_CP034437.1"/>
</dbReference>
<evidence type="ECO:0000313" key="1">
    <source>
        <dbReference type="EMBL" id="AZN39282.1"/>
    </source>
</evidence>
<keyword evidence="2" id="KW-1185">Reference proteome</keyword>
<proteinExistence type="predicted"/>